<dbReference type="Proteomes" id="UP001152872">
    <property type="component" value="Unassembled WGS sequence"/>
</dbReference>
<dbReference type="Gene3D" id="1.20.120.1490">
    <property type="match status" value="1"/>
</dbReference>
<gene>
    <name evidence="2" type="ORF">FEV09_18435</name>
</gene>
<keyword evidence="3" id="KW-1185">Reference proteome</keyword>
<reference evidence="2" key="1">
    <citation type="submission" date="2019-05" db="EMBL/GenBank/DDBJ databases">
        <title>Whole genome sequencing of Pseudanabaena catenata USMAC16.</title>
        <authorList>
            <person name="Khan Z."/>
            <person name="Omar W.M."/>
            <person name="Convey P."/>
            <person name="Merican F."/>
            <person name="Najimudin N."/>
        </authorList>
    </citation>
    <scope>NUCLEOTIDE SEQUENCE</scope>
    <source>
        <strain evidence="2">USMAC16</strain>
    </source>
</reference>
<keyword evidence="1" id="KW-0732">Signal</keyword>
<protein>
    <recommendedName>
        <fullName evidence="4">P pilus assembly/Cpx signaling pathway, periplasmic inhibitor/zinc-resistance associated protein</fullName>
    </recommendedName>
</protein>
<proteinExistence type="predicted"/>
<comment type="caution">
    <text evidence="2">The sequence shown here is derived from an EMBL/GenBank/DDBJ whole genome shotgun (WGS) entry which is preliminary data.</text>
</comment>
<evidence type="ECO:0000313" key="3">
    <source>
        <dbReference type="Proteomes" id="UP001152872"/>
    </source>
</evidence>
<organism evidence="2 3">
    <name type="scientific">Pseudanabaena catenata USMAC16</name>
    <dbReference type="NCBI Taxonomy" id="1855837"/>
    <lineage>
        <taxon>Bacteria</taxon>
        <taxon>Bacillati</taxon>
        <taxon>Cyanobacteriota</taxon>
        <taxon>Cyanophyceae</taxon>
        <taxon>Pseudanabaenales</taxon>
        <taxon>Pseudanabaenaceae</taxon>
        <taxon>Pseudanabaena</taxon>
    </lineage>
</organism>
<evidence type="ECO:0000256" key="1">
    <source>
        <dbReference type="SAM" id="SignalP"/>
    </source>
</evidence>
<evidence type="ECO:0008006" key="4">
    <source>
        <dbReference type="Google" id="ProtNLM"/>
    </source>
</evidence>
<name>A0A9X4MCG0_9CYAN</name>
<accession>A0A9X4MCG0</accession>
<dbReference type="EMBL" id="VBTY01000194">
    <property type="protein sequence ID" value="MDG3496522.1"/>
    <property type="molecule type" value="Genomic_DNA"/>
</dbReference>
<dbReference type="AlphaFoldDB" id="A0A9X4MCG0"/>
<evidence type="ECO:0000313" key="2">
    <source>
        <dbReference type="EMBL" id="MDG3496522.1"/>
    </source>
</evidence>
<feature type="signal peptide" evidence="1">
    <location>
        <begin position="1"/>
        <end position="28"/>
    </location>
</feature>
<feature type="chain" id="PRO_5040966191" description="P pilus assembly/Cpx signaling pathway, periplasmic inhibitor/zinc-resistance associated protein" evidence="1">
    <location>
        <begin position="29"/>
        <end position="137"/>
    </location>
</feature>
<sequence>MNLILTKLIPVAALALSLSGSLAIPVFAQSNVLIAKSEQRLDLHLTSEQKVKIKKIESDAHDKVKKLLTADQLKQLNTALSKKGESFRHALSTVHLTDEQHDQVLAIKKEETAAQNAVLTPDQLKILKAYIDSHKNH</sequence>
<dbReference type="RefSeq" id="WP_009628704.1">
    <property type="nucleotide sequence ID" value="NZ_VBTY01000194.1"/>
</dbReference>